<keyword evidence="4" id="KW-1185">Reference proteome</keyword>
<dbReference type="OrthoDB" id="1523843at2"/>
<evidence type="ECO:0000256" key="1">
    <source>
        <dbReference type="SAM" id="Coils"/>
    </source>
</evidence>
<feature type="signal peptide" evidence="2">
    <location>
        <begin position="1"/>
        <end position="25"/>
    </location>
</feature>
<protein>
    <submittedName>
        <fullName evidence="3">Uncharacterized protein</fullName>
    </submittedName>
</protein>
<evidence type="ECO:0000256" key="2">
    <source>
        <dbReference type="SAM" id="SignalP"/>
    </source>
</evidence>
<feature type="coiled-coil region" evidence="1">
    <location>
        <begin position="240"/>
        <end position="306"/>
    </location>
</feature>
<reference evidence="3 4" key="1">
    <citation type="submission" date="2017-11" db="EMBL/GenBank/DDBJ databases">
        <title>Rhodohalobacter 15182 sp. nov., isolated from a salt lake.</title>
        <authorList>
            <person name="Han S."/>
        </authorList>
    </citation>
    <scope>NUCLEOTIDE SEQUENCE [LARGE SCALE GENOMIC DNA]</scope>
    <source>
        <strain evidence="3 4">15182</strain>
    </source>
</reference>
<dbReference type="RefSeq" id="WP_101074289.1">
    <property type="nucleotide sequence ID" value="NZ_PISP01000006.1"/>
</dbReference>
<keyword evidence="2" id="KW-0732">Signal</keyword>
<name>A0A2N0VEH4_9BACT</name>
<dbReference type="EMBL" id="PISP01000006">
    <property type="protein sequence ID" value="PKD42592.1"/>
    <property type="molecule type" value="Genomic_DNA"/>
</dbReference>
<evidence type="ECO:0000313" key="4">
    <source>
        <dbReference type="Proteomes" id="UP000233398"/>
    </source>
</evidence>
<dbReference type="SUPFAM" id="SSF56925">
    <property type="entry name" value="OMPA-like"/>
    <property type="match status" value="1"/>
</dbReference>
<dbReference type="InterPro" id="IPR011250">
    <property type="entry name" value="OMP/PagP_B-barrel"/>
</dbReference>
<gene>
    <name evidence="3" type="ORF">CWD77_14370</name>
</gene>
<feature type="chain" id="PRO_5014696571" evidence="2">
    <location>
        <begin position="26"/>
        <end position="413"/>
    </location>
</feature>
<keyword evidence="1" id="KW-0175">Coiled coil</keyword>
<proteinExistence type="predicted"/>
<dbReference type="Gene3D" id="2.40.160.20">
    <property type="match status" value="1"/>
</dbReference>
<organism evidence="3 4">
    <name type="scientific">Rhodohalobacter barkolensis</name>
    <dbReference type="NCBI Taxonomy" id="2053187"/>
    <lineage>
        <taxon>Bacteria</taxon>
        <taxon>Pseudomonadati</taxon>
        <taxon>Balneolota</taxon>
        <taxon>Balneolia</taxon>
        <taxon>Balneolales</taxon>
        <taxon>Balneolaceae</taxon>
        <taxon>Rhodohalobacter</taxon>
    </lineage>
</organism>
<accession>A0A2N0VEH4</accession>
<sequence>MTNTEMRCCLGVILSLLLFVPGVMAQDSNDYRRVSLSLYGGATLGYPDDDNQIFGSNYNTFTETTYNFGGGVQYAISPFWSAELGYRYNTIKGVGEGGFETVIHSAYLKNTFNFNRLYRRNQISEWLNPYLILGFEQDFFKYELGNEDASGVESAILGGLGVAFSITNSVDVFSQFEVKMASNGLDNERRGFPFDQVGMATGGIRINFGRGDAKPLNLSPAVKRLTDDEYADFIQSTEDFKTASQEIEAQRAKMIEIEEQVNESERNSQEKIERLEEFTKILESRIDTLEYRLDNLEVSVAESAQEREQELKSEVPAGHYVQVFAATNYEASNRVKEIFHELLGDEFENPEEIVFVIKRGRFYEVLIGTFTQFEDAQTAHEIAVDRLSDAFIISFPRPLHLEDEYRGTAIVHD</sequence>
<dbReference type="Proteomes" id="UP000233398">
    <property type="component" value="Unassembled WGS sequence"/>
</dbReference>
<dbReference type="AlphaFoldDB" id="A0A2N0VEH4"/>
<evidence type="ECO:0000313" key="3">
    <source>
        <dbReference type="EMBL" id="PKD42592.1"/>
    </source>
</evidence>
<comment type="caution">
    <text evidence="3">The sequence shown here is derived from an EMBL/GenBank/DDBJ whole genome shotgun (WGS) entry which is preliminary data.</text>
</comment>